<keyword evidence="1" id="KW-0175">Coiled coil</keyword>
<dbReference type="RefSeq" id="XP_015591046.1">
    <property type="nucleotide sequence ID" value="XM_015735560.2"/>
</dbReference>
<accession>A0AAJ7FGS0</accession>
<name>A0AAJ7FGS0_CEPCN</name>
<organism evidence="2 3">
    <name type="scientific">Cephus cinctus</name>
    <name type="common">Wheat stem sawfly</name>
    <dbReference type="NCBI Taxonomy" id="211228"/>
    <lineage>
        <taxon>Eukaryota</taxon>
        <taxon>Metazoa</taxon>
        <taxon>Ecdysozoa</taxon>
        <taxon>Arthropoda</taxon>
        <taxon>Hexapoda</taxon>
        <taxon>Insecta</taxon>
        <taxon>Pterygota</taxon>
        <taxon>Neoptera</taxon>
        <taxon>Endopterygota</taxon>
        <taxon>Hymenoptera</taxon>
        <taxon>Cephoidea</taxon>
        <taxon>Cephidae</taxon>
        <taxon>Cephus</taxon>
    </lineage>
</organism>
<reference evidence="3" key="1">
    <citation type="submission" date="2025-08" db="UniProtKB">
        <authorList>
            <consortium name="RefSeq"/>
        </authorList>
    </citation>
    <scope>IDENTIFICATION</scope>
</reference>
<gene>
    <name evidence="3" type="primary">LOC107265775</name>
</gene>
<sequence length="115" mass="13442">MELEEQCENAVFEVCDARERYPSKCAQELAKCIELETEINTGTINLKSTKPLNVLKLSKAQDDRHRAVNVEWKTYSCQQIQDEKLQKLLEKMNNLKAVLEQIEKDKFSEINRLIK</sequence>
<dbReference type="GeneID" id="107265775"/>
<dbReference type="Proteomes" id="UP000694920">
    <property type="component" value="Unplaced"/>
</dbReference>
<dbReference type="AlphaFoldDB" id="A0AAJ7FGS0"/>
<evidence type="ECO:0000313" key="3">
    <source>
        <dbReference type="RefSeq" id="XP_015591046.1"/>
    </source>
</evidence>
<evidence type="ECO:0000256" key="1">
    <source>
        <dbReference type="SAM" id="Coils"/>
    </source>
</evidence>
<protein>
    <submittedName>
        <fullName evidence="3">Uncharacterized protein LOC107265775</fullName>
    </submittedName>
</protein>
<keyword evidence="2" id="KW-1185">Reference proteome</keyword>
<dbReference type="KEGG" id="ccin:107265775"/>
<proteinExistence type="predicted"/>
<evidence type="ECO:0000313" key="2">
    <source>
        <dbReference type="Proteomes" id="UP000694920"/>
    </source>
</evidence>
<feature type="coiled-coil region" evidence="1">
    <location>
        <begin position="78"/>
        <end position="105"/>
    </location>
</feature>